<dbReference type="InterPro" id="IPR051608">
    <property type="entry name" value="RQC_Subunit_NEMF"/>
</dbReference>
<feature type="compositionally biased region" description="Basic residues" evidence="6">
    <location>
        <begin position="431"/>
        <end position="446"/>
    </location>
</feature>
<comment type="subunit">
    <text evidence="5">Associates with stalled 50S ribosomal subunits. Binds to RqcP.</text>
</comment>
<accession>A0A1N7IL92</accession>
<dbReference type="GO" id="GO:0000049">
    <property type="term" value="F:tRNA binding"/>
    <property type="evidence" value="ECO:0007669"/>
    <property type="project" value="UniProtKB-UniRule"/>
</dbReference>
<dbReference type="Gene3D" id="3.40.970.40">
    <property type="entry name" value="fibrinogen binding protein from staphylococcus aureus domain like"/>
    <property type="match status" value="1"/>
</dbReference>
<dbReference type="PANTHER" id="PTHR15239:SF6">
    <property type="entry name" value="RIBOSOME QUALITY CONTROL COMPLEX SUBUNIT NEMF"/>
    <property type="match status" value="1"/>
</dbReference>
<dbReference type="Pfam" id="PF05833">
    <property type="entry name" value="NFACT_N"/>
    <property type="match status" value="1"/>
</dbReference>
<evidence type="ECO:0000256" key="6">
    <source>
        <dbReference type="SAM" id="MobiDB-lite"/>
    </source>
</evidence>
<name>A0A1N7IL92_9BACI</name>
<dbReference type="InterPro" id="IPR043682">
    <property type="entry name" value="RqcH_bacterial"/>
</dbReference>
<dbReference type="STRING" id="570947.SAMN05421687_101465"/>
<gene>
    <name evidence="5" type="primary">rqcH</name>
    <name evidence="8" type="ORF">SAMN05421687_101465</name>
</gene>
<feature type="compositionally biased region" description="Basic and acidic residues" evidence="6">
    <location>
        <begin position="447"/>
        <end position="457"/>
    </location>
</feature>
<dbReference type="AlphaFoldDB" id="A0A1N7IL92"/>
<comment type="similarity">
    <text evidence="5">Belongs to the NEMF family.</text>
</comment>
<dbReference type="GO" id="GO:1990112">
    <property type="term" value="C:RQC complex"/>
    <property type="evidence" value="ECO:0007669"/>
    <property type="project" value="TreeGrafter"/>
</dbReference>
<evidence type="ECO:0000256" key="1">
    <source>
        <dbReference type="ARBA" id="ARBA00022555"/>
    </source>
</evidence>
<reference evidence="9" key="1">
    <citation type="submission" date="2017-01" db="EMBL/GenBank/DDBJ databases">
        <authorList>
            <person name="Varghese N."/>
            <person name="Submissions S."/>
        </authorList>
    </citation>
    <scope>NUCLEOTIDE SEQUENCE [LARGE SCALE GENOMIC DNA]</scope>
    <source>
        <strain evidence="9">DSM 23127</strain>
    </source>
</reference>
<dbReference type="OrthoDB" id="9766163at2"/>
<organism evidence="8 9">
    <name type="scientific">Salimicrobium flavidum</name>
    <dbReference type="NCBI Taxonomy" id="570947"/>
    <lineage>
        <taxon>Bacteria</taxon>
        <taxon>Bacillati</taxon>
        <taxon>Bacillota</taxon>
        <taxon>Bacilli</taxon>
        <taxon>Bacillales</taxon>
        <taxon>Bacillaceae</taxon>
        <taxon>Salimicrobium</taxon>
    </lineage>
</organism>
<dbReference type="GO" id="GO:0019843">
    <property type="term" value="F:rRNA binding"/>
    <property type="evidence" value="ECO:0007669"/>
    <property type="project" value="UniProtKB-UniRule"/>
</dbReference>
<dbReference type="Gene3D" id="2.30.310.10">
    <property type="entry name" value="ibrinogen binding protein from staphylococcus aureus domain"/>
    <property type="match status" value="1"/>
</dbReference>
<evidence type="ECO:0000313" key="8">
    <source>
        <dbReference type="EMBL" id="SIS37839.1"/>
    </source>
</evidence>
<keyword evidence="5" id="KW-0175">Coiled coil</keyword>
<keyword evidence="1 5" id="KW-0820">tRNA-binding</keyword>
<dbReference type="Gene3D" id="1.10.8.50">
    <property type="match status" value="1"/>
</dbReference>
<dbReference type="RefSeq" id="WP_076556725.1">
    <property type="nucleotide sequence ID" value="NZ_FTOC01000001.1"/>
</dbReference>
<dbReference type="InterPro" id="IPR008532">
    <property type="entry name" value="NFACT_RNA-bd"/>
</dbReference>
<dbReference type="Pfam" id="PF05670">
    <property type="entry name" value="NFACT-R_1"/>
    <property type="match status" value="1"/>
</dbReference>
<dbReference type="GO" id="GO:0043023">
    <property type="term" value="F:ribosomal large subunit binding"/>
    <property type="evidence" value="ECO:0007669"/>
    <property type="project" value="UniProtKB-UniRule"/>
</dbReference>
<evidence type="ECO:0000259" key="7">
    <source>
        <dbReference type="Pfam" id="PF05670"/>
    </source>
</evidence>
<feature type="coiled-coil region" evidence="5">
    <location>
        <begin position="294"/>
        <end position="321"/>
    </location>
</feature>
<comment type="function">
    <text evidence="5">Key component of the ribosome quality control system (RQC), a ribosome-associated complex that mediates the extraction of incompletely synthesized nascent chains from stalled ribosomes and their subsequent degradation. RqcH recruits Ala-charged tRNA, and with RqcP directs the elongation of stalled nascent chains on 50S ribosomal subunits, leading to non-templated C-terminal alanine extensions (Ala tail). The Ala tail promotes nascent chain degradation. May add between 1 and at least 8 Ala residues. Binds to stalled 50S ribosomal subunits.</text>
</comment>
<evidence type="ECO:0000313" key="9">
    <source>
        <dbReference type="Proteomes" id="UP000187608"/>
    </source>
</evidence>
<feature type="region of interest" description="Disordered" evidence="6">
    <location>
        <begin position="424"/>
        <end position="457"/>
    </location>
</feature>
<keyword evidence="3 5" id="KW-0694">RNA-binding</keyword>
<protein>
    <recommendedName>
        <fullName evidence="5">Rqc2 homolog RqcH</fullName>
        <shortName evidence="5">RqcH</shortName>
    </recommendedName>
</protein>
<dbReference type="Proteomes" id="UP000187608">
    <property type="component" value="Unassembled WGS sequence"/>
</dbReference>
<proteinExistence type="inferred from homology"/>
<dbReference type="HAMAP" id="MF_00844_B">
    <property type="entry name" value="RqcH_B"/>
    <property type="match status" value="1"/>
</dbReference>
<evidence type="ECO:0000256" key="2">
    <source>
        <dbReference type="ARBA" id="ARBA00022730"/>
    </source>
</evidence>
<dbReference type="EMBL" id="FTOC01000001">
    <property type="protein sequence ID" value="SIS37839.1"/>
    <property type="molecule type" value="Genomic_DNA"/>
</dbReference>
<dbReference type="FunFam" id="2.30.310.10:FF:000004">
    <property type="entry name" value="Fibronectin-binding protein A"/>
    <property type="match status" value="1"/>
</dbReference>
<keyword evidence="9" id="KW-1185">Reference proteome</keyword>
<sequence>MAFDGIVTRAMVHELNTTLQTGRITKIYQPTDTELVFQVRKDRTNHSFLVSAHSTYARFHMTKDSYDNPKQPPMLCMLLRKHLVGGFVERVEQVENERIVYLQIRTKNEIGDETLKTVVIEIMGKHSNIMLVDNEGGHILDSIKHLPPAQNTYRTIMPGQPYIAPPGQGKTHPLELSGEDIVRKLDFNAGKMDRQLLTIVMGFSPLITKEIVYRAGLGDSSSYAGAYDTLRQLIETHSYTPAIYEGEKEWFHVLPLSHLTGEHTEFNSVSEMLDEFYSGKAERDRVKQQAGDLHRFLKNEIDKNHRKIKKHEETLKKSEAAEDYQKLGELLTAHMHMVKTGDKSVTVTDYYQEEQPELTIDLNPNKSPSENAQSLFQTYQKLKNSKLYVDKEIQKTYGEIEYLERLLQQIESARSQDVEDIRDELRDQGYMKKRANTGKRKNKKKKPSPEKYMSSDKTEMYVGRNNLQNEYVTNRLAHKEDVWLHAKDIPGSHVVIKDNDPTEETLHEAAQLAAYFSKFSASASVPIDYTKIRHVKKPSGAKPGFVTYDHQKTLFVTPEEKVVKQLKQNASKNDSQSSEKV</sequence>
<evidence type="ECO:0000256" key="4">
    <source>
        <dbReference type="ARBA" id="ARBA00022917"/>
    </source>
</evidence>
<dbReference type="GO" id="GO:0072344">
    <property type="term" value="P:rescue of stalled ribosome"/>
    <property type="evidence" value="ECO:0007669"/>
    <property type="project" value="UniProtKB-UniRule"/>
</dbReference>
<evidence type="ECO:0000256" key="3">
    <source>
        <dbReference type="ARBA" id="ARBA00022884"/>
    </source>
</evidence>
<keyword evidence="4 5" id="KW-0648">Protein biosynthesis</keyword>
<dbReference type="PANTHER" id="PTHR15239">
    <property type="entry name" value="NUCLEAR EXPORT MEDIATOR FACTOR NEMF"/>
    <property type="match status" value="1"/>
</dbReference>
<feature type="domain" description="NFACT RNA-binding" evidence="7">
    <location>
        <begin position="452"/>
        <end position="540"/>
    </location>
</feature>
<keyword evidence="2 5" id="KW-0699">rRNA-binding</keyword>
<evidence type="ECO:0000256" key="5">
    <source>
        <dbReference type="HAMAP-Rule" id="MF_00844"/>
    </source>
</evidence>